<sequence length="748" mass="85145">MTKQNIAILGGGVSAMTAAVYLTEKENWQDLYDITVYQLGWRLGGKGASGRNAEYGERIEEHGLHVWFGAYVNSFRAIETVYNELNRPSTIPIHTWQQALKPHSFVVLQEYIDNEWETWPVDFPLIDGNPADGTLDLHFWQLIELVVAWLHKWIDELEEAIEASHKQVELQTRKSRDRSLLQHLASEISDAVDSVEDKVRSFFDSAVDEAQDILSTPKILISQLHELMSLRAKDKKLSNTKDRLVTWYIVRKLKRWLRSEALELIDDNPAVRRAYICADLAIAMTVGMIRDRVHANGFGVLNQYDFKYWLTRNGADKEYAVESAPVRGFYDLVFGYVDGDFENGNVEAGVASLAMIRIMLCYKGGVMWKMQAGMGDIIFSPIYELLNERGVKFEFFNQIESLKPGQDENGNYVVEEISVIEQVALRDGKYEPLVDVKGLPCWPAKPNFEQIDAEQASLLKQHNVNLESFWSDWPQIYEQHYQRPLPRKTLKRMRDFDQVVFGISVGSLEHLCPELLALDYAFEQQSTQVKTVATQAFQVWLNKTDEQLGFNYTPPSEERPILSAFSQPFDTWAAMSNLLEVEDWPNDTPCNIAYFCSAFTCDYYPPSSEHSFPKEQTAKVKVNAIEKLQSEMKPLWPLAYDSAGNFMWDVVYDPGAASSDVRFDTQYWRVNVDPSERYVLSVVGSSDYRLNTDGTLFKNLYITGDWIKTGVNAGCVEAAVMAGMQTSRAICGLPEEISGENGFDPDGT</sequence>
<proteinExistence type="predicted"/>
<dbReference type="InterPro" id="IPR050703">
    <property type="entry name" value="Flavin_MAO"/>
</dbReference>
<dbReference type="SUPFAM" id="SSF51905">
    <property type="entry name" value="FAD/NAD(P)-binding domain"/>
    <property type="match status" value="1"/>
</dbReference>
<dbReference type="PANTHER" id="PTHR43563">
    <property type="entry name" value="AMINE OXIDASE"/>
    <property type="match status" value="1"/>
</dbReference>
<dbReference type="InterPro" id="IPR036188">
    <property type="entry name" value="FAD/NAD-bd_sf"/>
</dbReference>
<dbReference type="GO" id="GO:0016491">
    <property type="term" value="F:oxidoreductase activity"/>
    <property type="evidence" value="ECO:0007669"/>
    <property type="project" value="UniProtKB-ARBA"/>
</dbReference>
<dbReference type="PATRIC" id="fig|1365257.3.peg.5139"/>
<evidence type="ECO:0000313" key="1">
    <source>
        <dbReference type="EMBL" id="KZN59769.1"/>
    </source>
</evidence>
<evidence type="ECO:0000313" key="2">
    <source>
        <dbReference type="Proteomes" id="UP000076661"/>
    </source>
</evidence>
<name>A0A167INU9_9GAMM</name>
<reference evidence="1 2" key="1">
    <citation type="submission" date="2013-07" db="EMBL/GenBank/DDBJ databases">
        <title>Comparative Genomic and Metabolomic Analysis of Twelve Strains of Pseudoalteromonas luteoviolacea.</title>
        <authorList>
            <person name="Vynne N.G."/>
            <person name="Mansson M."/>
            <person name="Gram L."/>
        </authorList>
    </citation>
    <scope>NUCLEOTIDE SEQUENCE [LARGE SCALE GENOMIC DNA]</scope>
    <source>
        <strain evidence="1 2">S4060-1</strain>
    </source>
</reference>
<organism evidence="1 2">
    <name type="scientific">Pseudoalteromonas luteoviolacea S4060-1</name>
    <dbReference type="NCBI Taxonomy" id="1365257"/>
    <lineage>
        <taxon>Bacteria</taxon>
        <taxon>Pseudomonadati</taxon>
        <taxon>Pseudomonadota</taxon>
        <taxon>Gammaproteobacteria</taxon>
        <taxon>Alteromonadales</taxon>
        <taxon>Pseudoalteromonadaceae</taxon>
        <taxon>Pseudoalteromonas</taxon>
    </lineage>
</organism>
<dbReference type="Gene3D" id="3.50.50.60">
    <property type="entry name" value="FAD/NAD(P)-binding domain"/>
    <property type="match status" value="1"/>
</dbReference>
<protein>
    <recommendedName>
        <fullName evidence="3">Amine oxidase domain-containing protein</fullName>
    </recommendedName>
</protein>
<evidence type="ECO:0008006" key="3">
    <source>
        <dbReference type="Google" id="ProtNLM"/>
    </source>
</evidence>
<dbReference type="Proteomes" id="UP000076661">
    <property type="component" value="Unassembled WGS sequence"/>
</dbReference>
<dbReference type="Pfam" id="PF13450">
    <property type="entry name" value="NAD_binding_8"/>
    <property type="match status" value="1"/>
</dbReference>
<dbReference type="RefSeq" id="WP_063383161.1">
    <property type="nucleotide sequence ID" value="NZ_AUXX01000067.1"/>
</dbReference>
<comment type="caution">
    <text evidence="1">The sequence shown here is derived from an EMBL/GenBank/DDBJ whole genome shotgun (WGS) entry which is preliminary data.</text>
</comment>
<dbReference type="EMBL" id="AUXX01000067">
    <property type="protein sequence ID" value="KZN59769.1"/>
    <property type="molecule type" value="Genomic_DNA"/>
</dbReference>
<gene>
    <name evidence="1" type="ORF">N478_08600</name>
</gene>
<dbReference type="PANTHER" id="PTHR43563:SF1">
    <property type="entry name" value="AMINE OXIDASE [FLAVIN-CONTAINING] B"/>
    <property type="match status" value="1"/>
</dbReference>
<dbReference type="AlphaFoldDB" id="A0A167INU9"/>
<accession>A0A167INU9</accession>